<keyword evidence="2" id="KW-1185">Reference proteome</keyword>
<reference evidence="1" key="1">
    <citation type="submission" date="2021-06" db="EMBL/GenBank/DDBJ databases">
        <authorList>
            <person name="Kallberg Y."/>
            <person name="Tangrot J."/>
            <person name="Rosling A."/>
        </authorList>
    </citation>
    <scope>NUCLEOTIDE SEQUENCE</scope>
    <source>
        <strain evidence="1">AU212A</strain>
    </source>
</reference>
<evidence type="ECO:0000313" key="2">
    <source>
        <dbReference type="Proteomes" id="UP000789860"/>
    </source>
</evidence>
<dbReference type="Proteomes" id="UP000789860">
    <property type="component" value="Unassembled WGS sequence"/>
</dbReference>
<dbReference type="EMBL" id="CAJVPM010000757">
    <property type="protein sequence ID" value="CAG8451406.1"/>
    <property type="molecule type" value="Genomic_DNA"/>
</dbReference>
<gene>
    <name evidence="1" type="ORF">SCALOS_LOCUS1200</name>
</gene>
<sequence length="115" mass="13459">MYLFNGIQKPDVIITDRELALMNALSIIFSDLKNLLCVWHISKNILKNCKVSTYALKKINEQYQRVKLVTLQEPLLLCSRSFSKTMELPSSEIKEDVSYSEDPFLLQNLQQRYQE</sequence>
<organism evidence="1 2">
    <name type="scientific">Scutellospora calospora</name>
    <dbReference type="NCBI Taxonomy" id="85575"/>
    <lineage>
        <taxon>Eukaryota</taxon>
        <taxon>Fungi</taxon>
        <taxon>Fungi incertae sedis</taxon>
        <taxon>Mucoromycota</taxon>
        <taxon>Glomeromycotina</taxon>
        <taxon>Glomeromycetes</taxon>
        <taxon>Diversisporales</taxon>
        <taxon>Gigasporaceae</taxon>
        <taxon>Scutellospora</taxon>
    </lineage>
</organism>
<name>A0ACA9K4H8_9GLOM</name>
<accession>A0ACA9K4H8</accession>
<evidence type="ECO:0000313" key="1">
    <source>
        <dbReference type="EMBL" id="CAG8451406.1"/>
    </source>
</evidence>
<proteinExistence type="predicted"/>
<comment type="caution">
    <text evidence="1">The sequence shown here is derived from an EMBL/GenBank/DDBJ whole genome shotgun (WGS) entry which is preliminary data.</text>
</comment>
<protein>
    <submittedName>
        <fullName evidence="1">8698_t:CDS:1</fullName>
    </submittedName>
</protein>